<dbReference type="PROSITE" id="PS51296">
    <property type="entry name" value="RIESKE"/>
    <property type="match status" value="1"/>
</dbReference>
<protein>
    <submittedName>
        <fullName evidence="8">Rieske 2Fe-2S domain-containing protein</fullName>
    </submittedName>
</protein>
<evidence type="ECO:0000256" key="4">
    <source>
        <dbReference type="ARBA" id="ARBA00023002"/>
    </source>
</evidence>
<dbReference type="PRINTS" id="PR00090">
    <property type="entry name" value="RNGDIOXGNASE"/>
</dbReference>
<accession>A0ABU2QRU8</accession>
<comment type="similarity">
    <text evidence="1">Belongs to the bacterial ring-hydroxylating dioxygenase alpha subunit family.</text>
</comment>
<name>A0ABU2QRU8_9ACTN</name>
<dbReference type="SUPFAM" id="SSF55961">
    <property type="entry name" value="Bet v1-like"/>
    <property type="match status" value="1"/>
</dbReference>
<dbReference type="Pfam" id="PF00355">
    <property type="entry name" value="Rieske"/>
    <property type="match status" value="1"/>
</dbReference>
<dbReference type="InterPro" id="IPR036922">
    <property type="entry name" value="Rieske_2Fe-2S_sf"/>
</dbReference>
<evidence type="ECO:0000313" key="9">
    <source>
        <dbReference type="Proteomes" id="UP001180503"/>
    </source>
</evidence>
<evidence type="ECO:0000256" key="2">
    <source>
        <dbReference type="ARBA" id="ARBA00022714"/>
    </source>
</evidence>
<keyword evidence="5" id="KW-0408">Iron</keyword>
<dbReference type="Gene3D" id="2.102.10.10">
    <property type="entry name" value="Rieske [2Fe-2S] iron-sulphur domain"/>
    <property type="match status" value="1"/>
</dbReference>
<dbReference type="SUPFAM" id="SSF50022">
    <property type="entry name" value="ISP domain"/>
    <property type="match status" value="1"/>
</dbReference>
<organism evidence="8 9">
    <name type="scientific">Streptomyces edwardsiae</name>
    <dbReference type="NCBI Taxonomy" id="3075527"/>
    <lineage>
        <taxon>Bacteria</taxon>
        <taxon>Bacillati</taxon>
        <taxon>Actinomycetota</taxon>
        <taxon>Actinomycetes</taxon>
        <taxon>Kitasatosporales</taxon>
        <taxon>Streptomycetaceae</taxon>
        <taxon>Streptomyces</taxon>
    </lineage>
</organism>
<dbReference type="RefSeq" id="WP_311711753.1">
    <property type="nucleotide sequence ID" value="NZ_JAVRFB010000324.1"/>
</dbReference>
<sequence length="148" mass="16413">MRGKDGEIRVLLNRCTHRANKLCNAETGNANSFRCPYHGWTFSNTGALQGVPMREGYGDTYSELRAGLGLAQAPRVDSYGGFVFASLAPDGVSLREHLGKATGAIDRLLNLSPTRKIDLRANWMKHLHHANWKMVVENNVDGYHALFT</sequence>
<reference evidence="9" key="1">
    <citation type="submission" date="2023-07" db="EMBL/GenBank/DDBJ databases">
        <title>30 novel species of actinomycetes from the DSMZ collection.</title>
        <authorList>
            <person name="Nouioui I."/>
        </authorList>
    </citation>
    <scope>NUCLEOTIDE SEQUENCE [LARGE SCALE GENOMIC DNA]</scope>
    <source>
        <strain evidence="9">DSM 41635</strain>
    </source>
</reference>
<keyword evidence="2" id="KW-0001">2Fe-2S</keyword>
<evidence type="ECO:0000313" key="8">
    <source>
        <dbReference type="EMBL" id="MDT0407080.1"/>
    </source>
</evidence>
<dbReference type="Proteomes" id="UP001180503">
    <property type="component" value="Unassembled WGS sequence"/>
</dbReference>
<evidence type="ECO:0000256" key="1">
    <source>
        <dbReference type="ARBA" id="ARBA00008751"/>
    </source>
</evidence>
<dbReference type="PROSITE" id="PS00570">
    <property type="entry name" value="RING_HYDROXYL_ALPHA"/>
    <property type="match status" value="1"/>
</dbReference>
<dbReference type="InterPro" id="IPR001663">
    <property type="entry name" value="Rng_hydr_dOase-A"/>
</dbReference>
<keyword evidence="3" id="KW-0479">Metal-binding</keyword>
<keyword evidence="4" id="KW-0560">Oxidoreductase</keyword>
<comment type="caution">
    <text evidence="8">The sequence shown here is derived from an EMBL/GenBank/DDBJ whole genome shotgun (WGS) entry which is preliminary data.</text>
</comment>
<evidence type="ECO:0000256" key="3">
    <source>
        <dbReference type="ARBA" id="ARBA00022723"/>
    </source>
</evidence>
<keyword evidence="6" id="KW-0411">Iron-sulfur</keyword>
<feature type="domain" description="Rieske" evidence="7">
    <location>
        <begin position="1"/>
        <end position="71"/>
    </location>
</feature>
<dbReference type="PANTHER" id="PTHR43756:SF1">
    <property type="entry name" value="3-PHENYLPROPIONATE_CINNAMIC ACID DIOXYGENASE SUBUNIT ALPHA"/>
    <property type="match status" value="1"/>
</dbReference>
<dbReference type="Gene3D" id="3.90.380.10">
    <property type="entry name" value="Naphthalene 1,2-dioxygenase Alpha Subunit, Chain A, domain 1"/>
    <property type="match status" value="1"/>
</dbReference>
<gene>
    <name evidence="8" type="ORF">RM528_35170</name>
</gene>
<dbReference type="PANTHER" id="PTHR43756">
    <property type="entry name" value="CHOLINE MONOOXYGENASE, CHLOROPLASTIC"/>
    <property type="match status" value="1"/>
</dbReference>
<evidence type="ECO:0000259" key="7">
    <source>
        <dbReference type="PROSITE" id="PS51296"/>
    </source>
</evidence>
<dbReference type="InterPro" id="IPR015881">
    <property type="entry name" value="ARHD_Rieske_2Fe_2S"/>
</dbReference>
<evidence type="ECO:0000256" key="6">
    <source>
        <dbReference type="ARBA" id="ARBA00023014"/>
    </source>
</evidence>
<dbReference type="EMBL" id="JAVRFB010000324">
    <property type="protein sequence ID" value="MDT0407080.1"/>
    <property type="molecule type" value="Genomic_DNA"/>
</dbReference>
<evidence type="ECO:0000256" key="5">
    <source>
        <dbReference type="ARBA" id="ARBA00023004"/>
    </source>
</evidence>
<feature type="non-terminal residue" evidence="8">
    <location>
        <position position="148"/>
    </location>
</feature>
<proteinExistence type="inferred from homology"/>
<dbReference type="InterPro" id="IPR017941">
    <property type="entry name" value="Rieske_2Fe-2S"/>
</dbReference>